<keyword evidence="1" id="KW-0472">Membrane</keyword>
<dbReference type="PROSITE" id="PS50838">
    <property type="entry name" value="MAGE"/>
    <property type="match status" value="1"/>
</dbReference>
<name>A0AAV8P325_ENSVE</name>
<feature type="domain" description="MAGE" evidence="2">
    <location>
        <begin position="115"/>
        <end position="336"/>
    </location>
</feature>
<evidence type="ECO:0000256" key="1">
    <source>
        <dbReference type="SAM" id="Phobius"/>
    </source>
</evidence>
<dbReference type="Gene3D" id="1.10.10.1200">
    <property type="entry name" value="MAGE homology domain, winged helix WH1 motif"/>
    <property type="match status" value="1"/>
</dbReference>
<dbReference type="Proteomes" id="UP001222027">
    <property type="component" value="Unassembled WGS sequence"/>
</dbReference>
<dbReference type="PANTHER" id="PTHR11736">
    <property type="entry name" value="MELANOMA-ASSOCIATED ANTIGEN MAGE ANTIGEN"/>
    <property type="match status" value="1"/>
</dbReference>
<dbReference type="AlphaFoldDB" id="A0AAV8P325"/>
<keyword evidence="1" id="KW-1133">Transmembrane helix</keyword>
<sequence length="336" mass="38253">MALGPQLVPRAARRQGEGDATTVMLVPGAKVGRPIDLSAWNDEERMKKELVAWAKAVAAMAIRSFRHVQNEDWLAFFSPSAAAAASLLLLLLLLLPRMATYNEEYSQIGVSQEEKDKLVGEVIRFVLFKTHQNSGCPIKREELTQLITKNYRQRTLPALVINEAREKISSIFGYEMKELQRSRPSSNKQGRAPHQSAVEAKSYVVRSQLPSDIYSKYIEDKKTSHMTGFTFVVISIVHLAGGKISEENLWHHLRRLGLNESDENNAVFGNTKQTLEMLVQQRYLQKEKVNSPEGNIFMYELAERALDESIAEKLKDYIGQVVTQADRQERSRWRSY</sequence>
<dbReference type="EMBL" id="JAQQAF010000009">
    <property type="protein sequence ID" value="KAJ8461410.1"/>
    <property type="molecule type" value="Genomic_DNA"/>
</dbReference>
<dbReference type="InterPro" id="IPR041898">
    <property type="entry name" value="MAGE_WH1"/>
</dbReference>
<dbReference type="InterPro" id="IPR037445">
    <property type="entry name" value="MAGE"/>
</dbReference>
<comment type="caution">
    <text evidence="3">The sequence shown here is derived from an EMBL/GenBank/DDBJ whole genome shotgun (WGS) entry which is preliminary data.</text>
</comment>
<evidence type="ECO:0000259" key="2">
    <source>
        <dbReference type="PROSITE" id="PS50838"/>
    </source>
</evidence>
<dbReference type="PANTHER" id="PTHR11736:SF14">
    <property type="entry name" value="NSE3 HOMOLOG, SMC5-SMC6 COMPLEX COMPONENT"/>
    <property type="match status" value="1"/>
</dbReference>
<dbReference type="InterPro" id="IPR002190">
    <property type="entry name" value="MHD_dom"/>
</dbReference>
<dbReference type="Gene3D" id="1.10.10.1210">
    <property type="entry name" value="MAGE homology domain, winged helix WH2 motif"/>
    <property type="match status" value="1"/>
</dbReference>
<accession>A0AAV8P325</accession>
<dbReference type="InterPro" id="IPR041899">
    <property type="entry name" value="MAGE_WH2"/>
</dbReference>
<evidence type="ECO:0000313" key="3">
    <source>
        <dbReference type="EMBL" id="KAJ8461410.1"/>
    </source>
</evidence>
<keyword evidence="4" id="KW-1185">Reference proteome</keyword>
<keyword evidence="1" id="KW-0812">Transmembrane</keyword>
<dbReference type="GO" id="GO:0005634">
    <property type="term" value="C:nucleus"/>
    <property type="evidence" value="ECO:0007669"/>
    <property type="project" value="TreeGrafter"/>
</dbReference>
<organism evidence="3 4">
    <name type="scientific">Ensete ventricosum</name>
    <name type="common">Abyssinian banana</name>
    <name type="synonym">Musa ensete</name>
    <dbReference type="NCBI Taxonomy" id="4639"/>
    <lineage>
        <taxon>Eukaryota</taxon>
        <taxon>Viridiplantae</taxon>
        <taxon>Streptophyta</taxon>
        <taxon>Embryophyta</taxon>
        <taxon>Tracheophyta</taxon>
        <taxon>Spermatophyta</taxon>
        <taxon>Magnoliopsida</taxon>
        <taxon>Liliopsida</taxon>
        <taxon>Zingiberales</taxon>
        <taxon>Musaceae</taxon>
        <taxon>Ensete</taxon>
    </lineage>
</organism>
<reference evidence="3 4" key="1">
    <citation type="submission" date="2022-12" db="EMBL/GenBank/DDBJ databases">
        <title>Chromosome-scale assembly of the Ensete ventricosum genome.</title>
        <authorList>
            <person name="Dussert Y."/>
            <person name="Stocks J."/>
            <person name="Wendawek A."/>
            <person name="Woldeyes F."/>
            <person name="Nichols R.A."/>
            <person name="Borrell J.S."/>
        </authorList>
    </citation>
    <scope>NUCLEOTIDE SEQUENCE [LARGE SCALE GENOMIC DNA]</scope>
    <source>
        <strain evidence="4">cv. Maze</strain>
        <tissue evidence="3">Seeds</tissue>
    </source>
</reference>
<dbReference type="Pfam" id="PF01454">
    <property type="entry name" value="MAGE"/>
    <property type="match status" value="1"/>
</dbReference>
<gene>
    <name evidence="3" type="ORF">OPV22_034336</name>
</gene>
<proteinExistence type="predicted"/>
<feature type="transmembrane region" description="Helical" evidence="1">
    <location>
        <begin position="73"/>
        <end position="95"/>
    </location>
</feature>
<evidence type="ECO:0000313" key="4">
    <source>
        <dbReference type="Proteomes" id="UP001222027"/>
    </source>
</evidence>
<dbReference type="SMART" id="SM01373">
    <property type="entry name" value="MAGE"/>
    <property type="match status" value="1"/>
</dbReference>
<protein>
    <recommendedName>
        <fullName evidence="2">MAGE domain-containing protein</fullName>
    </recommendedName>
</protein>